<sequence>MSRYDAALPRNEMRRTFLLVSAPVSDKTPITKPPAIWDKENTDDSISLWPAGCEAEREGEKDFQSTIAHNELTGDRSGRPLPSPLVIVQTVIEGEVARRRDAHKGSLMREMRRQSSEQSEPQSNYLNFASRRLYLAHLMSQRHSPTHILALFARLCSTSSLPRPAITLFRALGTLTRRRAWPCQDPGGCASKISETLIRREYQAIDVLPETAAVAQAEGSGISHRNSSSECGASKESKPRASAARVFGHHEPGRRRSGGEQNPRRRRIQAKDVPKLTERLLEALPTHLGHDHYPLKKFEQHLSHARKDEQLLQSMQLLPSEARTMYILPQGLLKDVRSAIEHWADPRNFCGITDESRRQIPGAILCTRLLELIGIPHYYSHVSFSSPEGRSTMPGFSPPLIVHSSQIDDILQCALSTNMALSRGCNVGRESLIGKGGTRMNFGDRESSKSAAQLAEDVWRCVWNMQIKRTSGGDRGESLVLSRDGVRNHRAPVRIGRFGTVQEEETNPIHAYFLDERECIEQKKAERELDGTRWETMAIAKQIPWTYTDKRRYDLSVLLFNSTLACYAKLSSSASGAPLESRRENVQGAERVLLEVASRRRAMEPEDVSPSTILQCLQPDVVSFNTAIKAWSELCPRKQSKNEDFHELANGAAERSLAILGLMEDLWEEERTSRSTLQCMEAAWEGFGTNTRDKAVKSFSMSWKYKSVAPTISSYNSVLKSLSRSDDPSKCARAIRLYQSIMKRCNVACAARESLMLRNGNAPPNPKENFRFEIYPDSRTFVLLLQNLDKLPLAVGYKNAVEIAEQVYVTMKRWDEQLAWSGQHRIAPHLTLNDTGQFNPVLNVYSCNSFISLLSRMASTGDDLRQACYRIAEVISEMEQSPNEMQRPNMTTYGQAVYAWSCAASKVDNIKDSRSCAMMADDLLVKMVDLSHNDWSFQNERNRLDGATNDAIRAYGQAEMFDEAEGVYIRAKKLGLANFATFASLIEVLAGSEDIAHVDKARQYLSDFEVEELSTMKSRPDMKFTRLYNAVIMGYLSDPKRKGCVEKAESLLSHMVTCHERNMMHIARPNSTSFAVVMKALASNSAHRGGTLRRLEELLDTMFELNRRMTHNKRVGSDKMDLAANVRPNTTICNFLLMAYSANSTPGAVQSAMKLFERMQKADRSVTPDETTNLYMAKILSNEKTHEAAADTPPKDINDVDELSALKIDDIVRKRGGLYPDSFNSIVDGEMRKIICPDIPHRSSTIFAACTKSKSIEGAEKAVAFLSKLDELYDRGEICTRPDVFIRYVVLVASASITYHCSHAEKHVIRNKVMNAWHIIEKMGANVSDVSPAERAQAVLDDLIEKSSAGQRELSPDNKSFSICLRAWCRSPRADSPEKAIQLLRKKEAHARYNDAVFIRADDYNITISKMIDDPKHGVERATALFEESIHRFSDCEGPSRPNAATLNALLNVFAKRRDRKSAEKAESYLRRMNFMHKEGRCFRPDAVSYRSVIDAWILSNDPVAPSRVESLVETMRKLSEEERRKDLRPDSNSYNLIIKACSLAPSMWNEPGDKGETLAIANRAFATLKTKNLTTHGSYSHMMNTYRAHMHFKDERYLPLMSSLWKRCCAEGMVSQFTLESFAASVLPKQFWKAIGNKKNFAQIGRATPNDVKAGDLPQLWRRNVKPLPPNKAKAYRH</sequence>
<dbReference type="OMA" id="VWNMQIK"/>
<dbReference type="OrthoDB" id="47600at2759"/>
<reference evidence="3 4" key="1">
    <citation type="journal article" date="2012" name="Genome Biol.">
        <title>Genome and low-iron response of an oceanic diatom adapted to chronic iron limitation.</title>
        <authorList>
            <person name="Lommer M."/>
            <person name="Specht M."/>
            <person name="Roy A.S."/>
            <person name="Kraemer L."/>
            <person name="Andreson R."/>
            <person name="Gutowska M.A."/>
            <person name="Wolf J."/>
            <person name="Bergner S.V."/>
            <person name="Schilhabel M.B."/>
            <person name="Klostermeier U.C."/>
            <person name="Beiko R.G."/>
            <person name="Rosenstiel P."/>
            <person name="Hippler M."/>
            <person name="Laroche J."/>
        </authorList>
    </citation>
    <scope>NUCLEOTIDE SEQUENCE [LARGE SCALE GENOMIC DNA]</scope>
    <source>
        <strain evidence="3 4">CCMP1005</strain>
    </source>
</reference>
<gene>
    <name evidence="3" type="ORF">THAOC_08270</name>
</gene>
<dbReference type="PANTHER" id="PTHR47942">
    <property type="entry name" value="TETRATRICOPEPTIDE REPEAT (TPR)-LIKE SUPERFAMILY PROTEIN-RELATED"/>
    <property type="match status" value="1"/>
</dbReference>
<comment type="caution">
    <text evidence="3">The sequence shown here is derived from an EMBL/GenBank/DDBJ whole genome shotgun (WGS) entry which is preliminary data.</text>
</comment>
<dbReference type="EMBL" id="AGNL01008627">
    <property type="protein sequence ID" value="EJK70374.1"/>
    <property type="molecule type" value="Genomic_DNA"/>
</dbReference>
<evidence type="ECO:0000256" key="2">
    <source>
        <dbReference type="SAM" id="MobiDB-lite"/>
    </source>
</evidence>
<dbReference type="Gene3D" id="1.25.40.10">
    <property type="entry name" value="Tetratricopeptide repeat domain"/>
    <property type="match status" value="3"/>
</dbReference>
<feature type="region of interest" description="Disordered" evidence="2">
    <location>
        <begin position="100"/>
        <end position="122"/>
    </location>
</feature>
<dbReference type="PANTHER" id="PTHR47942:SF63">
    <property type="entry name" value="PENTATRICOPEPTIDE REPEAT-CONTAINING PROTEIN"/>
    <property type="match status" value="1"/>
</dbReference>
<name>K0SZE3_THAOC</name>
<protein>
    <recommendedName>
        <fullName evidence="5">Pentacotripeptide-repeat region of PRORP domain-containing protein</fullName>
    </recommendedName>
</protein>
<keyword evidence="1" id="KW-0677">Repeat</keyword>
<dbReference type="InterPro" id="IPR011990">
    <property type="entry name" value="TPR-like_helical_dom_sf"/>
</dbReference>
<dbReference type="Proteomes" id="UP000266841">
    <property type="component" value="Unassembled WGS sequence"/>
</dbReference>
<accession>K0SZE3</accession>
<feature type="region of interest" description="Disordered" evidence="2">
    <location>
        <begin position="218"/>
        <end position="272"/>
    </location>
</feature>
<keyword evidence="4" id="KW-1185">Reference proteome</keyword>
<organism evidence="3 4">
    <name type="scientific">Thalassiosira oceanica</name>
    <name type="common">Marine diatom</name>
    <dbReference type="NCBI Taxonomy" id="159749"/>
    <lineage>
        <taxon>Eukaryota</taxon>
        <taxon>Sar</taxon>
        <taxon>Stramenopiles</taxon>
        <taxon>Ochrophyta</taxon>
        <taxon>Bacillariophyta</taxon>
        <taxon>Coscinodiscophyceae</taxon>
        <taxon>Thalassiosirophycidae</taxon>
        <taxon>Thalassiosirales</taxon>
        <taxon>Thalassiosiraceae</taxon>
        <taxon>Thalassiosira</taxon>
    </lineage>
</organism>
<evidence type="ECO:0008006" key="5">
    <source>
        <dbReference type="Google" id="ProtNLM"/>
    </source>
</evidence>
<dbReference type="eggNOG" id="KOG4197">
    <property type="taxonomic scope" value="Eukaryota"/>
</dbReference>
<evidence type="ECO:0000313" key="4">
    <source>
        <dbReference type="Proteomes" id="UP000266841"/>
    </source>
</evidence>
<feature type="compositionally biased region" description="Basic and acidic residues" evidence="2">
    <location>
        <begin position="100"/>
        <end position="115"/>
    </location>
</feature>
<proteinExistence type="predicted"/>
<dbReference type="InterPro" id="IPR051222">
    <property type="entry name" value="PPR/CCM1_RNA-binding"/>
</dbReference>
<evidence type="ECO:0000256" key="1">
    <source>
        <dbReference type="ARBA" id="ARBA00022737"/>
    </source>
</evidence>
<evidence type="ECO:0000313" key="3">
    <source>
        <dbReference type="EMBL" id="EJK70374.1"/>
    </source>
</evidence>